<accession>A0ABD2CX12</accession>
<dbReference type="Proteomes" id="UP001607303">
    <property type="component" value="Unassembled WGS sequence"/>
</dbReference>
<proteinExistence type="predicted"/>
<dbReference type="AlphaFoldDB" id="A0ABD2CX12"/>
<comment type="caution">
    <text evidence="1">The sequence shown here is derived from an EMBL/GenBank/DDBJ whole genome shotgun (WGS) entry which is preliminary data.</text>
</comment>
<keyword evidence="2" id="KW-1185">Reference proteome</keyword>
<evidence type="ECO:0000313" key="1">
    <source>
        <dbReference type="EMBL" id="KAL2749694.1"/>
    </source>
</evidence>
<dbReference type="EMBL" id="JAYRBN010000026">
    <property type="protein sequence ID" value="KAL2749694.1"/>
    <property type="molecule type" value="Genomic_DNA"/>
</dbReference>
<evidence type="ECO:0000313" key="2">
    <source>
        <dbReference type="Proteomes" id="UP001607303"/>
    </source>
</evidence>
<gene>
    <name evidence="1" type="ORF">V1477_001765</name>
</gene>
<reference evidence="1 2" key="1">
    <citation type="journal article" date="2024" name="Ann. Entomol. Soc. Am.">
        <title>Genomic analyses of the southern and eastern yellowjacket wasps (Hymenoptera: Vespidae) reveal evolutionary signatures of social life.</title>
        <authorList>
            <person name="Catto M.A."/>
            <person name="Caine P.B."/>
            <person name="Orr S.E."/>
            <person name="Hunt B.G."/>
            <person name="Goodisman M.A.D."/>
        </authorList>
    </citation>
    <scope>NUCLEOTIDE SEQUENCE [LARGE SCALE GENOMIC DNA]</scope>
    <source>
        <strain evidence="1">232</strain>
        <tissue evidence="1">Head and thorax</tissue>
    </source>
</reference>
<name>A0ABD2CX12_VESMC</name>
<sequence length="199" mass="22120">MIDKAIPSTKQIHPTTMYAIPRNGFFPPKSDVVLRIILLICFSQFFGLANLSEENTTLKSPSGFLNLIFLSEGHAMPVFNNGTSRPFLFEYNVNSSLKRELAIAPHGTIAFILHIDDGSDKSLLSHNTYKLLHQSPLCSILCNYIHTSFTTSTVRITIEKYNNPIPTGINATPITKNVGNTVPAVRIGCQAEYYYVNPI</sequence>
<protein>
    <submittedName>
        <fullName evidence="1">Uncharacterized protein</fullName>
    </submittedName>
</protein>
<organism evidence="1 2">
    <name type="scientific">Vespula maculifrons</name>
    <name type="common">Eastern yellow jacket</name>
    <name type="synonym">Wasp</name>
    <dbReference type="NCBI Taxonomy" id="7453"/>
    <lineage>
        <taxon>Eukaryota</taxon>
        <taxon>Metazoa</taxon>
        <taxon>Ecdysozoa</taxon>
        <taxon>Arthropoda</taxon>
        <taxon>Hexapoda</taxon>
        <taxon>Insecta</taxon>
        <taxon>Pterygota</taxon>
        <taxon>Neoptera</taxon>
        <taxon>Endopterygota</taxon>
        <taxon>Hymenoptera</taxon>
        <taxon>Apocrita</taxon>
        <taxon>Aculeata</taxon>
        <taxon>Vespoidea</taxon>
        <taxon>Vespidae</taxon>
        <taxon>Vespinae</taxon>
        <taxon>Vespula</taxon>
    </lineage>
</organism>